<reference evidence="2 3" key="1">
    <citation type="journal article" date="2013" name="PLoS ONE">
        <title>Poles Apart: Arctic and Antarctic Octadecabacter strains Share High Genome Plasticity and a New Type of Xanthorhodopsin.</title>
        <authorList>
            <person name="Vollmers J."/>
            <person name="Voget S."/>
            <person name="Dietrich S."/>
            <person name="Gollnow K."/>
            <person name="Smits M."/>
            <person name="Meyer K."/>
            <person name="Brinkhoff T."/>
            <person name="Simon M."/>
            <person name="Daniel R."/>
        </authorList>
    </citation>
    <scope>NUCLEOTIDE SEQUENCE [LARGE SCALE GENOMIC DNA]</scope>
    <source>
        <strain evidence="2 3">307</strain>
    </source>
</reference>
<dbReference type="eggNOG" id="COG1359">
    <property type="taxonomic scope" value="Bacteria"/>
</dbReference>
<keyword evidence="3" id="KW-1185">Reference proteome</keyword>
<dbReference type="PROSITE" id="PS51725">
    <property type="entry name" value="ABM"/>
    <property type="match status" value="1"/>
</dbReference>
<protein>
    <recommendedName>
        <fullName evidence="1">ABM domain-containing protein</fullName>
    </recommendedName>
</protein>
<dbReference type="Pfam" id="PF03992">
    <property type="entry name" value="ABM"/>
    <property type="match status" value="1"/>
</dbReference>
<accession>M9RF17</accession>
<feature type="domain" description="ABM" evidence="1">
    <location>
        <begin position="4"/>
        <end position="92"/>
    </location>
</feature>
<dbReference type="STRING" id="391626.OAN307_c34860"/>
<dbReference type="OrthoDB" id="287932at2"/>
<evidence type="ECO:0000259" key="1">
    <source>
        <dbReference type="PROSITE" id="PS51725"/>
    </source>
</evidence>
<dbReference type="EMBL" id="CP003740">
    <property type="protein sequence ID" value="AGI68966.1"/>
    <property type="molecule type" value="Genomic_DNA"/>
</dbReference>
<dbReference type="GO" id="GO:0003824">
    <property type="term" value="F:catalytic activity"/>
    <property type="evidence" value="ECO:0007669"/>
    <property type="project" value="TreeGrafter"/>
</dbReference>
<evidence type="ECO:0000313" key="2">
    <source>
        <dbReference type="EMBL" id="AGI68966.1"/>
    </source>
</evidence>
<sequence>MNELTIVAVIRVNPEKHAVLKPLFAEMIAQTRVEDGCVRYDLHCDNQDASRYVFYETWANRDLWLAHMASAHVAAFGEAAGGMVASAEIFEMSKV</sequence>
<gene>
    <name evidence="2" type="ORF">OAN307_c34860</name>
</gene>
<dbReference type="PANTHER" id="PTHR33336:SF3">
    <property type="entry name" value="ABM DOMAIN-CONTAINING PROTEIN"/>
    <property type="match status" value="1"/>
</dbReference>
<name>M9RF17_9RHOB</name>
<organism evidence="2 3">
    <name type="scientific">Octadecabacter antarcticus 307</name>
    <dbReference type="NCBI Taxonomy" id="391626"/>
    <lineage>
        <taxon>Bacteria</taxon>
        <taxon>Pseudomonadati</taxon>
        <taxon>Pseudomonadota</taxon>
        <taxon>Alphaproteobacteria</taxon>
        <taxon>Rhodobacterales</taxon>
        <taxon>Roseobacteraceae</taxon>
        <taxon>Octadecabacter</taxon>
    </lineage>
</organism>
<dbReference type="Proteomes" id="UP000005307">
    <property type="component" value="Chromosome"/>
</dbReference>
<dbReference type="KEGG" id="oat:OAN307_c34860"/>
<dbReference type="Gene3D" id="3.30.70.100">
    <property type="match status" value="1"/>
</dbReference>
<dbReference type="AlphaFoldDB" id="M9RF17"/>
<dbReference type="InterPro" id="IPR011008">
    <property type="entry name" value="Dimeric_a/b-barrel"/>
</dbReference>
<dbReference type="InterPro" id="IPR007138">
    <property type="entry name" value="ABM_dom"/>
</dbReference>
<dbReference type="InterPro" id="IPR050744">
    <property type="entry name" value="AI-2_Isomerase_LsrG"/>
</dbReference>
<dbReference type="RefSeq" id="WP_015500935.1">
    <property type="nucleotide sequence ID" value="NC_020911.1"/>
</dbReference>
<proteinExistence type="predicted"/>
<dbReference type="PANTHER" id="PTHR33336">
    <property type="entry name" value="QUINOL MONOOXYGENASE YGIN-RELATED"/>
    <property type="match status" value="1"/>
</dbReference>
<dbReference type="SUPFAM" id="SSF54909">
    <property type="entry name" value="Dimeric alpha+beta barrel"/>
    <property type="match status" value="1"/>
</dbReference>
<evidence type="ECO:0000313" key="3">
    <source>
        <dbReference type="Proteomes" id="UP000005307"/>
    </source>
</evidence>
<dbReference type="HOGENOM" id="CLU_131496_6_2_5"/>